<feature type="domain" description="SLH" evidence="2">
    <location>
        <begin position="56"/>
        <end position="119"/>
    </location>
</feature>
<accession>A0ABQ1F043</accession>
<keyword evidence="1" id="KW-0732">Signal</keyword>
<dbReference type="PROSITE" id="PS51272">
    <property type="entry name" value="SLH"/>
    <property type="match status" value="1"/>
</dbReference>
<feature type="chain" id="PRO_5047051407" description="SLH domain-containing protein" evidence="1">
    <location>
        <begin position="27"/>
        <end position="416"/>
    </location>
</feature>
<dbReference type="Proteomes" id="UP000615455">
    <property type="component" value="Unassembled WGS sequence"/>
</dbReference>
<dbReference type="Pfam" id="PF00395">
    <property type="entry name" value="SLH"/>
    <property type="match status" value="1"/>
</dbReference>
<dbReference type="InterPro" id="IPR001119">
    <property type="entry name" value="SLH_dom"/>
</dbReference>
<sequence length="416" mass="45106">MIPIKRTSLLAVLGLTLAVPSLTVSAATPADSSMMTRGQFIKQIADELKLAPASNQTLLPSDVGAQSPYADVVRVMRERQILQGYSDGTFRLDQAVSKEEAAFILGRFLGLSDSKAAAKLKSDLAVDFGSNAGISQAIAGAAIKKALATDSTIATWLAADPSSPTELKTFRAHMDMAMDIFFKPSAEFPGDSLQTEANSELVFSADQGIHQTITTTAPGPDMKPRTVKMEQYTVSQGTYMHMPNATNDGFEWYDLSKQMPFTFDQLMELQKKSLEMNKTLVTPYFFYKDLGTTEKDGKKQRKVSIQGKLTNSADILKTLSGLGGGQDAFKDVLNSPAITGMSVALSAVMTVDEQTKLPVSMDADYVIIYGEDPNIPIDHMDMTMSMTYQDVNQPQDIKLPAEAKAAKPLPTPVMTP</sequence>
<protein>
    <recommendedName>
        <fullName evidence="2">SLH domain-containing protein</fullName>
    </recommendedName>
</protein>
<gene>
    <name evidence="3" type="ORF">GCM10008018_47530</name>
</gene>
<dbReference type="InterPro" id="IPR046720">
    <property type="entry name" value="DUF6612"/>
</dbReference>
<evidence type="ECO:0000256" key="1">
    <source>
        <dbReference type="SAM" id="SignalP"/>
    </source>
</evidence>
<evidence type="ECO:0000313" key="3">
    <source>
        <dbReference type="EMBL" id="GFZ95655.1"/>
    </source>
</evidence>
<dbReference type="Pfam" id="PF20316">
    <property type="entry name" value="DUF6612"/>
    <property type="match status" value="1"/>
</dbReference>
<feature type="signal peptide" evidence="1">
    <location>
        <begin position="1"/>
        <end position="26"/>
    </location>
</feature>
<proteinExistence type="predicted"/>
<keyword evidence="4" id="KW-1185">Reference proteome</keyword>
<evidence type="ECO:0000313" key="4">
    <source>
        <dbReference type="Proteomes" id="UP000615455"/>
    </source>
</evidence>
<name>A0ABQ1F043_9BACL</name>
<evidence type="ECO:0000259" key="2">
    <source>
        <dbReference type="PROSITE" id="PS51272"/>
    </source>
</evidence>
<comment type="caution">
    <text evidence="3">The sequence shown here is derived from an EMBL/GenBank/DDBJ whole genome shotgun (WGS) entry which is preliminary data.</text>
</comment>
<dbReference type="EMBL" id="BMHE01000030">
    <property type="protein sequence ID" value="GFZ95655.1"/>
    <property type="molecule type" value="Genomic_DNA"/>
</dbReference>
<organism evidence="3 4">
    <name type="scientific">Paenibacillus marchantiophytorum</name>
    <dbReference type="NCBI Taxonomy" id="1619310"/>
    <lineage>
        <taxon>Bacteria</taxon>
        <taxon>Bacillati</taxon>
        <taxon>Bacillota</taxon>
        <taxon>Bacilli</taxon>
        <taxon>Bacillales</taxon>
        <taxon>Paenibacillaceae</taxon>
        <taxon>Paenibacillus</taxon>
    </lineage>
</organism>
<dbReference type="RefSeq" id="WP_189015678.1">
    <property type="nucleotide sequence ID" value="NZ_BMHE01000030.1"/>
</dbReference>
<reference evidence="4" key="1">
    <citation type="journal article" date="2019" name="Int. J. Syst. Evol. Microbiol.">
        <title>The Global Catalogue of Microorganisms (GCM) 10K type strain sequencing project: providing services to taxonomists for standard genome sequencing and annotation.</title>
        <authorList>
            <consortium name="The Broad Institute Genomics Platform"/>
            <consortium name="The Broad Institute Genome Sequencing Center for Infectious Disease"/>
            <person name="Wu L."/>
            <person name="Ma J."/>
        </authorList>
    </citation>
    <scope>NUCLEOTIDE SEQUENCE [LARGE SCALE GENOMIC DNA]</scope>
    <source>
        <strain evidence="4">CGMCC 1.15043</strain>
    </source>
</reference>